<reference evidence="1" key="1">
    <citation type="submission" date="2023-10" db="EMBL/GenBank/DDBJ databases">
        <title>Genome assembly of Pristionchus species.</title>
        <authorList>
            <person name="Yoshida K."/>
            <person name="Sommer R.J."/>
        </authorList>
    </citation>
    <scope>NUCLEOTIDE SEQUENCE</scope>
    <source>
        <strain evidence="1">RS0144</strain>
    </source>
</reference>
<comment type="caution">
    <text evidence="1">The sequence shown here is derived from an EMBL/GenBank/DDBJ whole genome shotgun (WGS) entry which is preliminary data.</text>
</comment>
<dbReference type="Proteomes" id="UP001432027">
    <property type="component" value="Unassembled WGS sequence"/>
</dbReference>
<gene>
    <name evidence="1" type="ORF">PENTCL1PPCAC_28130</name>
</gene>
<sequence>MEIRTAARDSEERERSGLVIIVRAVYVGVSVGHRAQSHDVVDELTSAIVDDLHPAGRLTDLLVLVLGSPALLEADLDHGVPVHVVTADARDRSKLSTIEGPERVREIFLLLVAPVECLGHGLVVEQLQNRPTSSNEIEYLDRCAGVHLVDGVSIGESRLSVQIRRGDENGIARQDAHPHAPVLLHRDPNSAPYLGPEILHFLVESGERRVDHAHAVSLIPRIRLEATIDEVVRLGNLLQSSDVLILLAVVDRTPIVIHRFRFRRVRFNFRRPCHAYFRAVELL</sequence>
<evidence type="ECO:0000313" key="1">
    <source>
        <dbReference type="EMBL" id="GMT05956.1"/>
    </source>
</evidence>
<name>A0AAV5UG27_9BILA</name>
<evidence type="ECO:0000313" key="2">
    <source>
        <dbReference type="Proteomes" id="UP001432027"/>
    </source>
</evidence>
<accession>A0AAV5UG27</accession>
<dbReference type="EMBL" id="BTSX01000006">
    <property type="protein sequence ID" value="GMT05956.1"/>
    <property type="molecule type" value="Genomic_DNA"/>
</dbReference>
<evidence type="ECO:0008006" key="3">
    <source>
        <dbReference type="Google" id="ProtNLM"/>
    </source>
</evidence>
<proteinExistence type="predicted"/>
<keyword evidence="2" id="KW-1185">Reference proteome</keyword>
<protein>
    <recommendedName>
        <fullName evidence="3">Ribosomal protein</fullName>
    </recommendedName>
</protein>
<organism evidence="1 2">
    <name type="scientific">Pristionchus entomophagus</name>
    <dbReference type="NCBI Taxonomy" id="358040"/>
    <lineage>
        <taxon>Eukaryota</taxon>
        <taxon>Metazoa</taxon>
        <taxon>Ecdysozoa</taxon>
        <taxon>Nematoda</taxon>
        <taxon>Chromadorea</taxon>
        <taxon>Rhabditida</taxon>
        <taxon>Rhabditina</taxon>
        <taxon>Diplogasteromorpha</taxon>
        <taxon>Diplogasteroidea</taxon>
        <taxon>Neodiplogasteridae</taxon>
        <taxon>Pristionchus</taxon>
    </lineage>
</organism>
<dbReference type="AlphaFoldDB" id="A0AAV5UG27"/>